<dbReference type="Gene3D" id="1.10.490.10">
    <property type="entry name" value="Globins"/>
    <property type="match status" value="1"/>
</dbReference>
<sequence length="227" mass="25343">MPQTAPASAPNFIAESDIQQMVHRFYALVRQDEILGPIFNSRVADWDHHLEMLCDFWSSVLLGTGRFKGAPVQAHVRIPDLSWPLFQRWLGLFHGVTASLGHPLLQEQADIMAEGIAAKLWSVWQTRHSLPSLPDVLPEGVRPYSQSPIFTPDNLPAALRTAHTVKEGTWGLLLVHAGVLRYTLDDPPHTEVVLTSGQQVVIEPQVRHHVAFELPGSFQITFCRAEA</sequence>
<evidence type="ECO:0000313" key="3">
    <source>
        <dbReference type="Proteomes" id="UP000235994"/>
    </source>
</evidence>
<gene>
    <name evidence="2" type="ORF">C1I89_19955</name>
</gene>
<dbReference type="SUPFAM" id="SSF51197">
    <property type="entry name" value="Clavaminate synthase-like"/>
    <property type="match status" value="1"/>
</dbReference>
<dbReference type="InterPro" id="IPR009050">
    <property type="entry name" value="Globin-like_sf"/>
</dbReference>
<dbReference type="GO" id="GO:0019825">
    <property type="term" value="F:oxygen binding"/>
    <property type="evidence" value="ECO:0007669"/>
    <property type="project" value="InterPro"/>
</dbReference>
<organism evidence="2 3">
    <name type="scientific">Achromobacter pulmonis</name>
    <dbReference type="NCBI Taxonomy" id="1389932"/>
    <lineage>
        <taxon>Bacteria</taxon>
        <taxon>Pseudomonadati</taxon>
        <taxon>Pseudomonadota</taxon>
        <taxon>Betaproteobacteria</taxon>
        <taxon>Burkholderiales</taxon>
        <taxon>Alcaligenaceae</taxon>
        <taxon>Achromobacter</taxon>
    </lineage>
</organism>
<protein>
    <submittedName>
        <fullName evidence="2">Globin</fullName>
    </submittedName>
</protein>
<dbReference type="AlphaFoldDB" id="A0A2N8KFZ6"/>
<reference evidence="2 3" key="1">
    <citation type="submission" date="2018-01" db="EMBL/GenBank/DDBJ databases">
        <title>The draft genome of an aniline degradation strain ANB-1.</title>
        <authorList>
            <person name="Zhang L."/>
            <person name="Jiang J."/>
        </authorList>
    </citation>
    <scope>NUCLEOTIDE SEQUENCE [LARGE SCALE GENOMIC DNA]</scope>
    <source>
        <strain evidence="2 3">ANB-1</strain>
    </source>
</reference>
<dbReference type="CDD" id="cd08916">
    <property type="entry name" value="TrHb3_P"/>
    <property type="match status" value="1"/>
</dbReference>
<name>A0A2N8KFZ6_9BURK</name>
<dbReference type="GO" id="GO:0020037">
    <property type="term" value="F:heme binding"/>
    <property type="evidence" value="ECO:0007669"/>
    <property type="project" value="InterPro"/>
</dbReference>
<proteinExistence type="predicted"/>
<dbReference type="Pfam" id="PF09313">
    <property type="entry name" value="TehB-like"/>
    <property type="match status" value="1"/>
</dbReference>
<feature type="domain" description="TehB/YeaR-like" evidence="1">
    <location>
        <begin position="146"/>
        <end position="212"/>
    </location>
</feature>
<comment type="caution">
    <text evidence="2">The sequence shown here is derived from an EMBL/GenBank/DDBJ whole genome shotgun (WGS) entry which is preliminary data.</text>
</comment>
<dbReference type="InterPro" id="IPR015392">
    <property type="entry name" value="TehB/YeaR-like_dom"/>
</dbReference>
<evidence type="ECO:0000259" key="1">
    <source>
        <dbReference type="Pfam" id="PF09313"/>
    </source>
</evidence>
<dbReference type="InterPro" id="IPR012292">
    <property type="entry name" value="Globin/Proto"/>
</dbReference>
<dbReference type="Gene3D" id="2.60.120.10">
    <property type="entry name" value="Jelly Rolls"/>
    <property type="match status" value="1"/>
</dbReference>
<dbReference type="SUPFAM" id="SSF46458">
    <property type="entry name" value="Globin-like"/>
    <property type="match status" value="1"/>
</dbReference>
<dbReference type="Proteomes" id="UP000235994">
    <property type="component" value="Unassembled WGS sequence"/>
</dbReference>
<accession>A0A2N8KFZ6</accession>
<evidence type="ECO:0000313" key="2">
    <source>
        <dbReference type="EMBL" id="PND32385.1"/>
    </source>
</evidence>
<dbReference type="InterPro" id="IPR014710">
    <property type="entry name" value="RmlC-like_jellyroll"/>
</dbReference>
<dbReference type="EMBL" id="POQS01000005">
    <property type="protein sequence ID" value="PND32385.1"/>
    <property type="molecule type" value="Genomic_DNA"/>
</dbReference>
<dbReference type="RefSeq" id="WP_102774549.1">
    <property type="nucleotide sequence ID" value="NZ_POQS01000005.1"/>
</dbReference>
<keyword evidence="3" id="KW-1185">Reference proteome</keyword>